<protein>
    <submittedName>
        <fullName evidence="1">PglZ domain protein</fullName>
    </submittedName>
</protein>
<evidence type="ECO:0000313" key="1">
    <source>
        <dbReference type="EMBL" id="EFI36106.1"/>
    </source>
</evidence>
<comment type="caution">
    <text evidence="1">The sequence shown here is derived from an EMBL/GenBank/DDBJ whole genome shotgun (WGS) entry which is preliminary data.</text>
</comment>
<dbReference type="NCBIfam" id="NF033450">
    <property type="entry name" value="BREX_PglZ_1_B"/>
    <property type="match status" value="1"/>
</dbReference>
<dbReference type="AlphaFoldDB" id="D6SJQ3"/>
<dbReference type="RefSeq" id="WP_008869231.1">
    <property type="nucleotide sequence ID" value="NZ_ACJN02000001.1"/>
</dbReference>
<dbReference type="OrthoDB" id="52741at2"/>
<proteinExistence type="predicted"/>
<sequence>MRVIDHILRSIRDAALYNPEVQAAPSCILWPDWDRQWEPAVNRLLQEMPELFVLGKYSPEQRTGPAIWLRCVILFSSANVEQVCDAPVSESLNSQFPVVHSGATPVIYLPGVSRQDLRAVESCPDSLKPLAELQYRGVIWSQVNAKDWTILAFLKSDQGGLGLDVARDSETKRAIRTALMPLLDEDVDLLECKRLDKDYFHNLLSGGDPVRDLLQWISAPDDFRNRLDKNHWEAFVQVCKSQFGFDPQKQGVLTAAHNLAQQKNQWRSVWSRYREAPHRYPGIPGQIRKCRPPAGSLMWYVGGEFPGWPQWNEQQEKNLRENLSGLKELPAHNARQEIIELEKIHASRRNYVWAELGLSPLAMSLKHLAVMAEVTRNTLAAGTLSDLAAGYSDWGWEADDALLRALACVHRQEDFEALSSALRTVYLPWSQESSRHLQRLWLKEHSVSHVQEEQEVYFECCLFVDGLRFDCARRLQTLLEEKGISVSRQLGWAALPSVTATGKPAASPVAGHISAAQASQENFEPCTAHHFKKLLQENQWTVCRQNDPLPRISELEVKKLWVEFGDIDHEGHEWGWKLSAHVDRLLREVRDRIEDLIQAGWTAIRVVTDHGWLLLPGGLPKIELPRALTQTKWSRCAVIKSGADTDENLYPWYWNPDRHFALADGISCFRRNDEYSHGGLSLQECLLLKLTVFAGPAARAEESLQLMDVVWKGLRCTVVVEGWTQDLWLDVRTSPGEASSSLVLKLKLLKKDGSASVVVEDEQFEGQEAHIVLINAEGQLISQTSTIIGG</sequence>
<reference evidence="1" key="1">
    <citation type="submission" date="2010-05" db="EMBL/GenBank/DDBJ databases">
        <title>The draft genome of Desulfonatronospira thiodismutans ASO3-1.</title>
        <authorList>
            <consortium name="US DOE Joint Genome Institute (JGI-PGF)"/>
            <person name="Lucas S."/>
            <person name="Copeland A."/>
            <person name="Lapidus A."/>
            <person name="Cheng J.-F."/>
            <person name="Bruce D."/>
            <person name="Goodwin L."/>
            <person name="Pitluck S."/>
            <person name="Chertkov O."/>
            <person name="Brettin T."/>
            <person name="Detter J.C."/>
            <person name="Han C."/>
            <person name="Land M.L."/>
            <person name="Hauser L."/>
            <person name="Kyrpides N."/>
            <person name="Mikhailova N."/>
            <person name="Muyzer G."/>
            <person name="Woyke T."/>
        </authorList>
    </citation>
    <scope>NUCLEOTIDE SEQUENCE [LARGE SCALE GENOMIC DNA]</scope>
    <source>
        <strain evidence="1">ASO3-1</strain>
    </source>
</reference>
<dbReference type="Proteomes" id="UP000005496">
    <property type="component" value="Unassembled WGS sequence"/>
</dbReference>
<name>D6SJQ3_9BACT</name>
<accession>D6SJQ3</accession>
<evidence type="ECO:0000313" key="2">
    <source>
        <dbReference type="Proteomes" id="UP000005496"/>
    </source>
</evidence>
<keyword evidence="2" id="KW-1185">Reference proteome</keyword>
<dbReference type="EMBL" id="ACJN02000001">
    <property type="protein sequence ID" value="EFI36106.1"/>
    <property type="molecule type" value="Genomic_DNA"/>
</dbReference>
<dbReference type="eggNOG" id="ENOG502Z8Y8">
    <property type="taxonomic scope" value="Bacteria"/>
</dbReference>
<gene>
    <name evidence="1" type="ORF">Dthio_PD3558</name>
</gene>
<organism evidence="1 2">
    <name type="scientific">Desulfonatronospira thiodismutans ASO3-1</name>
    <dbReference type="NCBI Taxonomy" id="555779"/>
    <lineage>
        <taxon>Bacteria</taxon>
        <taxon>Pseudomonadati</taxon>
        <taxon>Thermodesulfobacteriota</taxon>
        <taxon>Desulfovibrionia</taxon>
        <taxon>Desulfovibrionales</taxon>
        <taxon>Desulfonatronovibrionaceae</taxon>
        <taxon>Desulfonatronospira</taxon>
    </lineage>
</organism>